<feature type="signal peptide" evidence="9">
    <location>
        <begin position="1"/>
        <end position="42"/>
    </location>
</feature>
<dbReference type="Gene3D" id="3.40.50.200">
    <property type="entry name" value="Peptidase S8/S53 domain"/>
    <property type="match status" value="1"/>
</dbReference>
<evidence type="ECO:0000256" key="2">
    <source>
        <dbReference type="ARBA" id="ARBA00022670"/>
    </source>
</evidence>
<keyword evidence="9" id="KW-0732">Signal</keyword>
<evidence type="ECO:0000256" key="5">
    <source>
        <dbReference type="PROSITE-ProRule" id="PRU01240"/>
    </source>
</evidence>
<dbReference type="PROSITE" id="PS00136">
    <property type="entry name" value="SUBTILASE_ASP"/>
    <property type="match status" value="1"/>
</dbReference>
<dbReference type="InterPro" id="IPR023827">
    <property type="entry name" value="Peptidase_S8_Asp-AS"/>
</dbReference>
<dbReference type="RefSeq" id="WP_133403120.1">
    <property type="nucleotide sequence ID" value="NZ_SMTK01000002.1"/>
</dbReference>
<evidence type="ECO:0000256" key="9">
    <source>
        <dbReference type="SAM" id="SignalP"/>
    </source>
</evidence>
<keyword evidence="12" id="KW-1185">Reference proteome</keyword>
<keyword evidence="8" id="KW-0812">Transmembrane</keyword>
<evidence type="ECO:0000256" key="4">
    <source>
        <dbReference type="ARBA" id="ARBA00022825"/>
    </source>
</evidence>
<keyword evidence="3 5" id="KW-0378">Hydrolase</keyword>
<dbReference type="PANTHER" id="PTHR43806">
    <property type="entry name" value="PEPTIDASE S8"/>
    <property type="match status" value="1"/>
</dbReference>
<dbReference type="Proteomes" id="UP000295411">
    <property type="component" value="Unassembled WGS sequence"/>
</dbReference>
<dbReference type="OrthoDB" id="9798386at2"/>
<dbReference type="PANTHER" id="PTHR43806:SF11">
    <property type="entry name" value="CEREVISIN-RELATED"/>
    <property type="match status" value="1"/>
</dbReference>
<feature type="chain" id="PRO_5021006175" evidence="9">
    <location>
        <begin position="43"/>
        <end position="480"/>
    </location>
</feature>
<dbReference type="PROSITE" id="PS51318">
    <property type="entry name" value="TAT"/>
    <property type="match status" value="1"/>
</dbReference>
<keyword evidence="8" id="KW-0472">Membrane</keyword>
<keyword evidence="4 5" id="KW-0720">Serine protease</keyword>
<dbReference type="GO" id="GO:0004252">
    <property type="term" value="F:serine-type endopeptidase activity"/>
    <property type="evidence" value="ECO:0007669"/>
    <property type="project" value="UniProtKB-UniRule"/>
</dbReference>
<evidence type="ECO:0000313" key="12">
    <source>
        <dbReference type="Proteomes" id="UP000295411"/>
    </source>
</evidence>
<evidence type="ECO:0000256" key="7">
    <source>
        <dbReference type="SAM" id="MobiDB-lite"/>
    </source>
</evidence>
<dbReference type="EMBL" id="SMTK01000002">
    <property type="protein sequence ID" value="TDK26764.1"/>
    <property type="molecule type" value="Genomic_DNA"/>
</dbReference>
<dbReference type="PROSITE" id="PS00138">
    <property type="entry name" value="SUBTILASE_SER"/>
    <property type="match status" value="1"/>
</dbReference>
<proteinExistence type="inferred from homology"/>
<comment type="similarity">
    <text evidence="1 5 6">Belongs to the peptidase S8 family.</text>
</comment>
<organism evidence="11 12">
    <name type="scientific">Arthrobacter crusticola</name>
    <dbReference type="NCBI Taxonomy" id="2547960"/>
    <lineage>
        <taxon>Bacteria</taxon>
        <taxon>Bacillati</taxon>
        <taxon>Actinomycetota</taxon>
        <taxon>Actinomycetes</taxon>
        <taxon>Micrococcales</taxon>
        <taxon>Micrococcaceae</taxon>
        <taxon>Arthrobacter</taxon>
    </lineage>
</organism>
<dbReference type="SUPFAM" id="SSF52743">
    <property type="entry name" value="Subtilisin-like"/>
    <property type="match status" value="1"/>
</dbReference>
<evidence type="ECO:0000256" key="6">
    <source>
        <dbReference type="RuleBase" id="RU003355"/>
    </source>
</evidence>
<keyword evidence="8" id="KW-1133">Transmembrane helix</keyword>
<dbReference type="InterPro" id="IPR050131">
    <property type="entry name" value="Peptidase_S8_subtilisin-like"/>
</dbReference>
<feature type="region of interest" description="Disordered" evidence="7">
    <location>
        <begin position="450"/>
        <end position="480"/>
    </location>
</feature>
<name>A0A4R5TZP6_9MICC</name>
<evidence type="ECO:0000259" key="10">
    <source>
        <dbReference type="Pfam" id="PF00082"/>
    </source>
</evidence>
<sequence>MTFSHSSTAPVPTQAARRRASRASAAVVAAALLLCTAAPARADAVRDKQYWLQDYGVTEAWKSTQGEGVKVAVIDSGVDGSHPDLSGAVAGGIDASGAGRADGQQGIGEVPEHGTLVSTLLAGRGHGPRPTEGAAPSPLAAYGEGPDGIVGVAPKADLLAVSVWIEGPNSGPNPAGIGTDEQIPNAVRWAVDNGAKVINMSLGSTSTTWPESWDEAFLYAEKRDVVIVAAAGNRAGGLTQVGAPATIPGVLSVAGLDRSGVASRESSSEGISIAVAAPSENLVGGLPGAFYAEWSGTSGAAPLVSGVAALIRSKYPELSAAQVVNRIVGTARDAGAPGFDTIYGHGILDVAAAVGPGVEVPKANQLGSMEQWIQVYRRGKPPAEAAPPAPAENTAAPDIPAAPVPQAHEGAGSSTVLPPVVVLGFSGLFVLLLVGGTVHVLRVRRAERLAPQREEPDTGAFDVPQRADRPAETGHGSPRS</sequence>
<dbReference type="AlphaFoldDB" id="A0A4R5TZP6"/>
<dbReference type="InterPro" id="IPR036852">
    <property type="entry name" value="Peptidase_S8/S53_dom_sf"/>
</dbReference>
<gene>
    <name evidence="11" type="ORF">E2F48_06200</name>
</gene>
<dbReference type="Pfam" id="PF00082">
    <property type="entry name" value="Peptidase_S8"/>
    <property type="match status" value="1"/>
</dbReference>
<dbReference type="PRINTS" id="PR00723">
    <property type="entry name" value="SUBTILISIN"/>
</dbReference>
<evidence type="ECO:0000256" key="8">
    <source>
        <dbReference type="SAM" id="Phobius"/>
    </source>
</evidence>
<dbReference type="InterPro" id="IPR006311">
    <property type="entry name" value="TAT_signal"/>
</dbReference>
<evidence type="ECO:0000256" key="1">
    <source>
        <dbReference type="ARBA" id="ARBA00011073"/>
    </source>
</evidence>
<feature type="region of interest" description="Disordered" evidence="7">
    <location>
        <begin position="379"/>
        <end position="411"/>
    </location>
</feature>
<protein>
    <submittedName>
        <fullName evidence="11">Peptidase S8</fullName>
    </submittedName>
</protein>
<dbReference type="InterPro" id="IPR023828">
    <property type="entry name" value="Peptidase_S8_Ser-AS"/>
</dbReference>
<evidence type="ECO:0000256" key="3">
    <source>
        <dbReference type="ARBA" id="ARBA00022801"/>
    </source>
</evidence>
<feature type="domain" description="Peptidase S8/S53" evidence="10">
    <location>
        <begin position="66"/>
        <end position="346"/>
    </location>
</feature>
<accession>A0A4R5TZP6</accession>
<dbReference type="InterPro" id="IPR000209">
    <property type="entry name" value="Peptidase_S8/S53_dom"/>
</dbReference>
<feature type="active site" description="Charge relay system" evidence="5">
    <location>
        <position position="75"/>
    </location>
</feature>
<comment type="caution">
    <text evidence="11">The sequence shown here is derived from an EMBL/GenBank/DDBJ whole genome shotgun (WGS) entry which is preliminary data.</text>
</comment>
<keyword evidence="2 5" id="KW-0645">Protease</keyword>
<feature type="active site" description="Charge relay system" evidence="5">
    <location>
        <position position="113"/>
    </location>
</feature>
<evidence type="ECO:0000313" key="11">
    <source>
        <dbReference type="EMBL" id="TDK26764.1"/>
    </source>
</evidence>
<dbReference type="InterPro" id="IPR015500">
    <property type="entry name" value="Peptidase_S8_subtilisin-rel"/>
</dbReference>
<feature type="transmembrane region" description="Helical" evidence="8">
    <location>
        <begin position="420"/>
        <end position="441"/>
    </location>
</feature>
<feature type="active site" description="Charge relay system" evidence="5">
    <location>
        <position position="298"/>
    </location>
</feature>
<dbReference type="GO" id="GO:0006508">
    <property type="term" value="P:proteolysis"/>
    <property type="evidence" value="ECO:0007669"/>
    <property type="project" value="UniProtKB-KW"/>
</dbReference>
<reference evidence="11 12" key="1">
    <citation type="submission" date="2019-03" db="EMBL/GenBank/DDBJ databases">
        <title>Arthrobacter sp. nov., an bacterium isolated from biocrust in Mu Us Desert.</title>
        <authorList>
            <person name="Lixiong L."/>
        </authorList>
    </citation>
    <scope>NUCLEOTIDE SEQUENCE [LARGE SCALE GENOMIC DNA]</scope>
    <source>
        <strain evidence="11 12">SLN-3</strain>
    </source>
</reference>
<dbReference type="PROSITE" id="PS51892">
    <property type="entry name" value="SUBTILASE"/>
    <property type="match status" value="1"/>
</dbReference>